<organism evidence="1 2">
    <name type="scientific">Trichonephila clavipes</name>
    <name type="common">Golden silk orbweaver</name>
    <name type="synonym">Nephila clavipes</name>
    <dbReference type="NCBI Taxonomy" id="2585209"/>
    <lineage>
        <taxon>Eukaryota</taxon>
        <taxon>Metazoa</taxon>
        <taxon>Ecdysozoa</taxon>
        <taxon>Arthropoda</taxon>
        <taxon>Chelicerata</taxon>
        <taxon>Arachnida</taxon>
        <taxon>Araneae</taxon>
        <taxon>Araneomorphae</taxon>
        <taxon>Entelegynae</taxon>
        <taxon>Araneoidea</taxon>
        <taxon>Nephilidae</taxon>
        <taxon>Trichonephila</taxon>
    </lineage>
</organism>
<evidence type="ECO:0000313" key="2">
    <source>
        <dbReference type="Proteomes" id="UP000887159"/>
    </source>
</evidence>
<dbReference type="EMBL" id="BMAU01021324">
    <property type="protein sequence ID" value="GFY13831.1"/>
    <property type="molecule type" value="Genomic_DNA"/>
</dbReference>
<keyword evidence="2" id="KW-1185">Reference proteome</keyword>
<gene>
    <name evidence="1" type="ORF">TNCV_986031</name>
</gene>
<dbReference type="Proteomes" id="UP000887159">
    <property type="component" value="Unassembled WGS sequence"/>
</dbReference>
<reference evidence="1" key="1">
    <citation type="submission" date="2020-08" db="EMBL/GenBank/DDBJ databases">
        <title>Multicomponent nature underlies the extraordinary mechanical properties of spider dragline silk.</title>
        <authorList>
            <person name="Kono N."/>
            <person name="Nakamura H."/>
            <person name="Mori M."/>
            <person name="Yoshida Y."/>
            <person name="Ohtoshi R."/>
            <person name="Malay A.D."/>
            <person name="Moran D.A.P."/>
            <person name="Tomita M."/>
            <person name="Numata K."/>
            <person name="Arakawa K."/>
        </authorList>
    </citation>
    <scope>NUCLEOTIDE SEQUENCE</scope>
</reference>
<comment type="caution">
    <text evidence="1">The sequence shown here is derived from an EMBL/GenBank/DDBJ whole genome shotgun (WGS) entry which is preliminary data.</text>
</comment>
<evidence type="ECO:0000313" key="1">
    <source>
        <dbReference type="EMBL" id="GFY13831.1"/>
    </source>
</evidence>
<proteinExistence type="predicted"/>
<sequence length="109" mass="12657">MPRMQENPLVVNSFQPELAELSYNIKKFHRMKQIRRGPMHLCALHKMMQKFERTGKLCVLLGIERNQIKSCNIESVVSMIAEVSSQLPHVKLPAFRCIGNPVFHNTHFQ</sequence>
<accession>A0A8X6SKF1</accession>
<protein>
    <submittedName>
        <fullName evidence="1">Uncharacterized protein</fullName>
    </submittedName>
</protein>
<name>A0A8X6SKF1_TRICX</name>
<dbReference type="AlphaFoldDB" id="A0A8X6SKF1"/>